<dbReference type="Pfam" id="PF24488">
    <property type="entry name" value="DUF7584"/>
    <property type="match status" value="1"/>
</dbReference>
<keyword evidence="5" id="KW-0472">Membrane</keyword>
<evidence type="ECO:0000259" key="6">
    <source>
        <dbReference type="PROSITE" id="PS50055"/>
    </source>
</evidence>
<feature type="transmembrane region" description="Helical" evidence="5">
    <location>
        <begin position="496"/>
        <end position="520"/>
    </location>
</feature>
<evidence type="ECO:0000256" key="5">
    <source>
        <dbReference type="SAM" id="Phobius"/>
    </source>
</evidence>
<dbReference type="PROSITE" id="PS50056">
    <property type="entry name" value="TYR_PHOSPHATASE_2"/>
    <property type="match status" value="1"/>
</dbReference>
<feature type="transmembrane region" description="Helical" evidence="5">
    <location>
        <begin position="753"/>
        <end position="772"/>
    </location>
</feature>
<dbReference type="PANTHER" id="PTHR19134:SF562">
    <property type="entry name" value="PROTEIN-TYROSINE-PHOSPHATASE"/>
    <property type="match status" value="1"/>
</dbReference>
<dbReference type="SUPFAM" id="SSF52799">
    <property type="entry name" value="(Phosphotyrosine protein) phosphatases II"/>
    <property type="match status" value="2"/>
</dbReference>
<dbReference type="InterPro" id="IPR056006">
    <property type="entry name" value="DUF7584"/>
</dbReference>
<evidence type="ECO:0000256" key="3">
    <source>
        <dbReference type="ARBA" id="ARBA00022801"/>
    </source>
</evidence>
<dbReference type="InterPro" id="IPR000387">
    <property type="entry name" value="Tyr_Pase_dom"/>
</dbReference>
<dbReference type="PRINTS" id="PR00700">
    <property type="entry name" value="PRTYPHPHTASE"/>
</dbReference>
<evidence type="ECO:0000259" key="7">
    <source>
        <dbReference type="PROSITE" id="PS50056"/>
    </source>
</evidence>
<dbReference type="STRING" id="75913.A0A0K0F8X7"/>
<proteinExistence type="inferred from homology"/>
<evidence type="ECO:0000313" key="8">
    <source>
        <dbReference type="Proteomes" id="UP000035680"/>
    </source>
</evidence>
<dbReference type="Pfam" id="PF24486">
    <property type="entry name" value="DUF7583"/>
    <property type="match status" value="1"/>
</dbReference>
<evidence type="ECO:0000256" key="4">
    <source>
        <dbReference type="ARBA" id="ARBA00022912"/>
    </source>
</evidence>
<keyword evidence="4" id="KW-0904">Protein phosphatase</keyword>
<dbReference type="Proteomes" id="UP000035680">
    <property type="component" value="Unassembled WGS sequence"/>
</dbReference>
<dbReference type="InterPro" id="IPR000242">
    <property type="entry name" value="PTP_cat"/>
</dbReference>
<dbReference type="InterPro" id="IPR029021">
    <property type="entry name" value="Prot-tyrosine_phosphatase-like"/>
</dbReference>
<feature type="domain" description="Tyrosine-protein phosphatase" evidence="6">
    <location>
        <begin position="605"/>
        <end position="810"/>
    </location>
</feature>
<protein>
    <recommendedName>
        <fullName evidence="2">protein-tyrosine-phosphatase</fullName>
        <ecNumber evidence="2">3.1.3.48</ecNumber>
    </recommendedName>
</protein>
<keyword evidence="3" id="KW-0378">Hydrolase</keyword>
<keyword evidence="8" id="KW-1185">Reference proteome</keyword>
<sequence>MLLFLVIFHLVYSVKNLTLESSHDPNVINIFPFNGTNVTQVYTNKTEISTKSSCKALTCSNAIFIKCYDKNLNTESNIYYKYIIINEDNKLKSTNNSYERSVKWYSIITKNMTFYKQQIFCDISGSKEMFKSNDFLIQKIENAISNSSKAKLSIYANNIRKLNCNANDKDILVKIYKDNYGNFKGGQPKIFELFNNQFQYVFNVTILNGKIENIYPCGVFKFYSDIPIISVKNCTESIAYYGIGKICVVKKTFVSQSFKPSLKHIYDETNKFYSNESLFYSIASFERGNTLLYSDKPKKVVGEIIIESYNIINISYKCEYCGNNGKQQKIDKIIFFGPKKANMVIYSETHGYDNGILKIIPNCTINKYPFAYLDKVSFEKTIVHVNTLINSYNGYKNGFQLFENSTVHLKKEYPEGTLRCYFKTPTYYILEEYKFKQVISEYFFSLTKQKIIIRKDFDQDLYEKSKIKPTKNKINSLSNQKNTMLDITRNIKSFNLISIILLIGLAVIIIFLISFLMYNIRQRIAILTIRVRARRNHWNIYVWWESILSQDWLAYSNLIHSESYIPEKVLANNGKTFIYEGEEIECNIDELFRESLVDSQKHLDNKISAHYIFTRFNNKKYILSDHPTQQMIQQFWELLLNEKVSVVIAFLYKYPKIECTASWEYWLNSNINYGYINITKEETQDYNLKNISVYAYRIKNSNNGKERIVNIFHVERWKEHTPPESTTALINLYNVVNKIADGQRILITSRHGAGSTMFIYIYFACIIEYMIFDKSIVDPLQIVKIVRESRYGGAIGTHEFSYIIAAIIDYFYSNKILVDKKAYLLFVSKVSNYKEDNFSLISDINSEMKAFLYFSIILDQGIVNQMYVELKKAGNLDKKSLSNLCKNWYKVEKDPQLSRKNRYHDIPCFDANSIFGNSIDSKNQHTSKYINANELSYDIKEGFQRKLILCQAPTESTLNGVVDMMFKKNVGTLVLLAEQTNHAITWLECFPINTDRCSFDIYTVVKVTDYGTLHAGTHIVDFYITNGSKKVPFRLLHYKDWPERGKPLHAWEFLTLYYSTIDSAHKRPIVIQCPNGVGWTGTFALIIYMIDNIGKNCYYDPIKDLAFIRQFRNGAVQTEEQLMIAYIVLREHYRQYITDNQLKIYKWYKLFYKLFFYNPSQDPHLIWSNLMIKSAEKAGFDNAFEDEN</sequence>
<reference evidence="8" key="1">
    <citation type="submission" date="2014-07" db="EMBL/GenBank/DDBJ databases">
        <authorList>
            <person name="Martin A.A"/>
            <person name="De Silva N."/>
        </authorList>
    </citation>
    <scope>NUCLEOTIDE SEQUENCE</scope>
</reference>
<dbReference type="InterPro" id="IPR056005">
    <property type="entry name" value="DUF7583"/>
</dbReference>
<dbReference type="PROSITE" id="PS50055">
    <property type="entry name" value="TYR_PHOSPHATASE_PTP"/>
    <property type="match status" value="2"/>
</dbReference>
<feature type="domain" description="Tyrosine-protein phosphatase" evidence="6">
    <location>
        <begin position="900"/>
        <end position="1132"/>
    </location>
</feature>
<dbReference type="PANTHER" id="PTHR19134">
    <property type="entry name" value="RECEPTOR-TYPE TYROSINE-PROTEIN PHOSPHATASE"/>
    <property type="match status" value="1"/>
</dbReference>
<feature type="domain" description="Tyrosine specific protein phosphatases" evidence="7">
    <location>
        <begin position="1051"/>
        <end position="1123"/>
    </location>
</feature>
<comment type="similarity">
    <text evidence="1">Belongs to the protein-tyrosine phosphatase family.</text>
</comment>
<dbReference type="GO" id="GO:0004725">
    <property type="term" value="F:protein tyrosine phosphatase activity"/>
    <property type="evidence" value="ECO:0007669"/>
    <property type="project" value="InterPro"/>
</dbReference>
<dbReference type="InterPro" id="IPR050348">
    <property type="entry name" value="Protein-Tyr_Phosphatase"/>
</dbReference>
<evidence type="ECO:0000256" key="1">
    <source>
        <dbReference type="ARBA" id="ARBA00009580"/>
    </source>
</evidence>
<reference evidence="9" key="2">
    <citation type="submission" date="2015-08" db="UniProtKB">
        <authorList>
            <consortium name="WormBaseParasite"/>
        </authorList>
    </citation>
    <scope>IDENTIFICATION</scope>
</reference>
<dbReference type="SMART" id="SM00194">
    <property type="entry name" value="PTPc"/>
    <property type="match status" value="1"/>
</dbReference>
<dbReference type="Gene3D" id="3.90.190.10">
    <property type="entry name" value="Protein tyrosine phosphatase superfamily"/>
    <property type="match status" value="2"/>
</dbReference>
<keyword evidence="5" id="KW-0812">Transmembrane</keyword>
<evidence type="ECO:0000256" key="2">
    <source>
        <dbReference type="ARBA" id="ARBA00013064"/>
    </source>
</evidence>
<accession>A0A0K0F8X7</accession>
<dbReference type="SMART" id="SM00404">
    <property type="entry name" value="PTPc_motif"/>
    <property type="match status" value="2"/>
</dbReference>
<dbReference type="EC" id="3.1.3.48" evidence="2"/>
<dbReference type="AlphaFoldDB" id="A0A0K0F8X7"/>
<organism evidence="8 9">
    <name type="scientific">Strongyloides venezuelensis</name>
    <name type="common">Threadworm</name>
    <dbReference type="NCBI Taxonomy" id="75913"/>
    <lineage>
        <taxon>Eukaryota</taxon>
        <taxon>Metazoa</taxon>
        <taxon>Ecdysozoa</taxon>
        <taxon>Nematoda</taxon>
        <taxon>Chromadorea</taxon>
        <taxon>Rhabditida</taxon>
        <taxon>Tylenchina</taxon>
        <taxon>Panagrolaimomorpha</taxon>
        <taxon>Strongyloidoidea</taxon>
        <taxon>Strongyloididae</taxon>
        <taxon>Strongyloides</taxon>
    </lineage>
</organism>
<name>A0A0K0F8X7_STRVS</name>
<keyword evidence="5" id="KW-1133">Transmembrane helix</keyword>
<evidence type="ECO:0000313" key="9">
    <source>
        <dbReference type="WBParaSite" id="SVE_0527800.1"/>
    </source>
</evidence>
<dbReference type="Pfam" id="PF00102">
    <property type="entry name" value="Y_phosphatase"/>
    <property type="match status" value="2"/>
</dbReference>
<dbReference type="InterPro" id="IPR003595">
    <property type="entry name" value="Tyr_Pase_cat"/>
</dbReference>
<dbReference type="WBParaSite" id="SVE_0527800.1">
    <property type="protein sequence ID" value="SVE_0527800.1"/>
    <property type="gene ID" value="SVE_0527800"/>
</dbReference>